<reference evidence="2 3" key="1">
    <citation type="submission" date="2017-06" db="EMBL/GenBank/DDBJ databases">
        <title>Hymenobacter amundsenii sp. nov. isolated from regoliths in Antarctica.</title>
        <authorList>
            <person name="Sedlacek I."/>
            <person name="Kralova S."/>
            <person name="Pantucek R."/>
            <person name="Svec P."/>
            <person name="Holochova P."/>
            <person name="Stankova E."/>
            <person name="Vrbovska V."/>
            <person name="Busse H.-J."/>
        </authorList>
    </citation>
    <scope>NUCLEOTIDE SEQUENCE [LARGE SCALE GENOMIC DNA]</scope>
    <source>
        <strain evidence="2 3">CCM 8682</strain>
    </source>
</reference>
<dbReference type="Proteomes" id="UP000197277">
    <property type="component" value="Unassembled WGS sequence"/>
</dbReference>
<evidence type="ECO:0000313" key="2">
    <source>
        <dbReference type="EMBL" id="OWP63522.1"/>
    </source>
</evidence>
<protein>
    <recommendedName>
        <fullName evidence="1">G8 domain-containing protein</fullName>
    </recommendedName>
</protein>
<evidence type="ECO:0000313" key="3">
    <source>
        <dbReference type="Proteomes" id="UP000197277"/>
    </source>
</evidence>
<accession>A0A246FLC0</accession>
<dbReference type="InterPro" id="IPR019316">
    <property type="entry name" value="G8_domain"/>
</dbReference>
<organism evidence="2 3">
    <name type="scientific">Hymenobacter amundsenii</name>
    <dbReference type="NCBI Taxonomy" id="2006685"/>
    <lineage>
        <taxon>Bacteria</taxon>
        <taxon>Pseudomonadati</taxon>
        <taxon>Bacteroidota</taxon>
        <taxon>Cytophagia</taxon>
        <taxon>Cytophagales</taxon>
        <taxon>Hymenobacteraceae</taxon>
        <taxon>Hymenobacter</taxon>
    </lineage>
</organism>
<dbReference type="PROSITE" id="PS51484">
    <property type="entry name" value="G8"/>
    <property type="match status" value="1"/>
</dbReference>
<name>A0A246FLC0_9BACT</name>
<evidence type="ECO:0000259" key="1">
    <source>
        <dbReference type="PROSITE" id="PS51484"/>
    </source>
</evidence>
<proteinExistence type="predicted"/>
<dbReference type="Pfam" id="PF10162">
    <property type="entry name" value="G8"/>
    <property type="match status" value="1"/>
</dbReference>
<feature type="non-terminal residue" evidence="2">
    <location>
        <position position="173"/>
    </location>
</feature>
<dbReference type="EMBL" id="NIRR01000010">
    <property type="protein sequence ID" value="OWP63522.1"/>
    <property type="molecule type" value="Genomic_DNA"/>
</dbReference>
<gene>
    <name evidence="2" type="ORF">CDA63_08035</name>
</gene>
<comment type="caution">
    <text evidence="2">The sequence shown here is derived from an EMBL/GenBank/DDBJ whole genome shotgun (WGS) entry which is preliminary data.</text>
</comment>
<sequence>MALLPALPMHAQQRPTLVPATPVSRTSPLAAGPTTVLAPTTTRIKPTATTVRRNVLGAISSTATGGNWSAPATWVGGVVPTAADDVTIVSGATVTLDVAASVASVTVSTGGSLLNSATDSYQLQVAGSVTNNGTLDLSTSCIVPERDGVFSGLEFRTNLWDKYSTAAPAQLRQ</sequence>
<keyword evidence="3" id="KW-1185">Reference proteome</keyword>
<feature type="domain" description="G8" evidence="1">
    <location>
        <begin position="72"/>
        <end position="173"/>
    </location>
</feature>
<dbReference type="AlphaFoldDB" id="A0A246FLC0"/>